<protein>
    <submittedName>
        <fullName evidence="1">Uncharacterized protein</fullName>
    </submittedName>
</protein>
<reference evidence="1" key="1">
    <citation type="journal article" date="2014" name="Int. J. Syst. Evol. Microbiol.">
        <title>Complete genome sequence of Corynebacterium casei LMG S-19264T (=DSM 44701T), isolated from a smear-ripened cheese.</title>
        <authorList>
            <consortium name="US DOE Joint Genome Institute (JGI-PGF)"/>
            <person name="Walter F."/>
            <person name="Albersmeier A."/>
            <person name="Kalinowski J."/>
            <person name="Ruckert C."/>
        </authorList>
    </citation>
    <scope>NUCLEOTIDE SEQUENCE</scope>
    <source>
        <strain evidence="1">JCM 4834</strain>
    </source>
</reference>
<dbReference type="EMBL" id="BMVX01000043">
    <property type="protein sequence ID" value="GGZ96826.1"/>
    <property type="molecule type" value="Genomic_DNA"/>
</dbReference>
<evidence type="ECO:0000313" key="1">
    <source>
        <dbReference type="EMBL" id="GGZ96826.1"/>
    </source>
</evidence>
<evidence type="ECO:0000313" key="2">
    <source>
        <dbReference type="Proteomes" id="UP000634660"/>
    </source>
</evidence>
<dbReference type="AlphaFoldDB" id="A0A918RJ45"/>
<reference evidence="1" key="2">
    <citation type="submission" date="2020-09" db="EMBL/GenBank/DDBJ databases">
        <authorList>
            <person name="Sun Q."/>
            <person name="Ohkuma M."/>
        </authorList>
    </citation>
    <scope>NUCLEOTIDE SEQUENCE</scope>
    <source>
        <strain evidence="1">JCM 4834</strain>
    </source>
</reference>
<name>A0A918RJ45_9ACTN</name>
<comment type="caution">
    <text evidence="1">The sequence shown here is derived from an EMBL/GenBank/DDBJ whole genome shotgun (WGS) entry which is preliminary data.</text>
</comment>
<dbReference type="RefSeq" id="WP_189829179.1">
    <property type="nucleotide sequence ID" value="NZ_BMVX01000043.1"/>
</dbReference>
<organism evidence="1 2">
    <name type="scientific">Streptomyces subrutilus</name>
    <dbReference type="NCBI Taxonomy" id="36818"/>
    <lineage>
        <taxon>Bacteria</taxon>
        <taxon>Bacillati</taxon>
        <taxon>Actinomycetota</taxon>
        <taxon>Actinomycetes</taxon>
        <taxon>Kitasatosporales</taxon>
        <taxon>Streptomycetaceae</taxon>
        <taxon>Streptomyces</taxon>
    </lineage>
</organism>
<proteinExistence type="predicted"/>
<gene>
    <name evidence="1" type="ORF">GCM10010371_65940</name>
</gene>
<sequence length="104" mass="11194">MQMTLADFLDVHGGSETWSSTDVESYLVLCEIYPPLYGPVEMEAIAAGGHDQAAAAEASVADHLAGDGHADAAGIWYRGAQASREYAAAARKGWWRYEALHHDS</sequence>
<dbReference type="Proteomes" id="UP000634660">
    <property type="component" value="Unassembled WGS sequence"/>
</dbReference>
<accession>A0A918RJ45</accession>